<dbReference type="GO" id="GO:0042124">
    <property type="term" value="F:1,3-beta-glucanosyltransferase activity"/>
    <property type="evidence" value="ECO:0007669"/>
    <property type="project" value="TreeGrafter"/>
</dbReference>
<keyword evidence="10" id="KW-0808">Transferase</keyword>
<dbReference type="PANTHER" id="PTHR31468:SF2">
    <property type="entry name" value="1,3-BETA-GLUCANOSYLTRANSFERASE GAS1"/>
    <property type="match status" value="1"/>
</dbReference>
<evidence type="ECO:0000256" key="2">
    <source>
        <dbReference type="ARBA" id="ARBA00004589"/>
    </source>
</evidence>
<dbReference type="InterPro" id="IPR012946">
    <property type="entry name" value="X8"/>
</dbReference>
<evidence type="ECO:0000256" key="9">
    <source>
        <dbReference type="ARBA" id="ARBA00023288"/>
    </source>
</evidence>
<dbReference type="Pfam" id="PF07983">
    <property type="entry name" value="X8"/>
    <property type="match status" value="1"/>
</dbReference>
<accession>A0A9P7ELY5</accession>
<comment type="subcellular location">
    <subcellularLocation>
        <location evidence="1">Cell envelope</location>
    </subcellularLocation>
    <subcellularLocation>
        <location evidence="10">Cell membrane</location>
        <topology evidence="10">Lipid-anchor</topology>
        <topology evidence="10">GPI-anchor</topology>
    </subcellularLocation>
    <subcellularLocation>
        <location evidence="2">Membrane</location>
        <topology evidence="2">Lipid-anchor</topology>
        <topology evidence="2">GPI-anchor</topology>
    </subcellularLocation>
</comment>
<dbReference type="Gene3D" id="1.20.58.1040">
    <property type="match status" value="1"/>
</dbReference>
<dbReference type="GO" id="GO:0071970">
    <property type="term" value="P:fungal-type cell wall (1-&gt;3)-beta-D-glucan biosynthetic process"/>
    <property type="evidence" value="ECO:0007669"/>
    <property type="project" value="TreeGrafter"/>
</dbReference>
<feature type="chain" id="PRO_5040532114" description="1,3-beta-glucanosyltransferase" evidence="10">
    <location>
        <begin position="24"/>
        <end position="566"/>
    </location>
</feature>
<dbReference type="GO" id="GO:0031505">
    <property type="term" value="P:fungal-type cell wall organization"/>
    <property type="evidence" value="ECO:0007669"/>
    <property type="project" value="TreeGrafter"/>
</dbReference>
<organism evidence="13 14">
    <name type="scientific">Suillus subaureus</name>
    <dbReference type="NCBI Taxonomy" id="48587"/>
    <lineage>
        <taxon>Eukaryota</taxon>
        <taxon>Fungi</taxon>
        <taxon>Dikarya</taxon>
        <taxon>Basidiomycota</taxon>
        <taxon>Agaricomycotina</taxon>
        <taxon>Agaricomycetes</taxon>
        <taxon>Agaricomycetidae</taxon>
        <taxon>Boletales</taxon>
        <taxon>Suillineae</taxon>
        <taxon>Suillaceae</taxon>
        <taxon>Suillus</taxon>
    </lineage>
</organism>
<dbReference type="EMBL" id="JABBWG010000002">
    <property type="protein sequence ID" value="KAG1825513.1"/>
    <property type="molecule type" value="Genomic_DNA"/>
</dbReference>
<keyword evidence="9 10" id="KW-0449">Lipoprotein</keyword>
<keyword evidence="4 10" id="KW-0336">GPI-anchor</keyword>
<evidence type="ECO:0000256" key="6">
    <source>
        <dbReference type="ARBA" id="ARBA00023136"/>
    </source>
</evidence>
<dbReference type="EC" id="2.4.1.-" evidence="10"/>
<feature type="compositionally biased region" description="Low complexity" evidence="11">
    <location>
        <begin position="513"/>
        <end position="525"/>
    </location>
</feature>
<dbReference type="GO" id="GO:0016787">
    <property type="term" value="F:hydrolase activity"/>
    <property type="evidence" value="ECO:0007669"/>
    <property type="project" value="UniProtKB-KW"/>
</dbReference>
<evidence type="ECO:0000259" key="12">
    <source>
        <dbReference type="SMART" id="SM00768"/>
    </source>
</evidence>
<keyword evidence="7" id="KW-1015">Disulfide bond</keyword>
<feature type="region of interest" description="Disordered" evidence="11">
    <location>
        <begin position="511"/>
        <end position="531"/>
    </location>
</feature>
<reference evidence="13" key="1">
    <citation type="journal article" date="2020" name="New Phytol.">
        <title>Comparative genomics reveals dynamic genome evolution in host specialist ectomycorrhizal fungi.</title>
        <authorList>
            <person name="Lofgren L.A."/>
            <person name="Nguyen N.H."/>
            <person name="Vilgalys R."/>
            <person name="Ruytinx J."/>
            <person name="Liao H.L."/>
            <person name="Branco S."/>
            <person name="Kuo A."/>
            <person name="LaButti K."/>
            <person name="Lipzen A."/>
            <person name="Andreopoulos W."/>
            <person name="Pangilinan J."/>
            <person name="Riley R."/>
            <person name="Hundley H."/>
            <person name="Na H."/>
            <person name="Barry K."/>
            <person name="Grigoriev I.V."/>
            <person name="Stajich J.E."/>
            <person name="Kennedy P.G."/>
        </authorList>
    </citation>
    <scope>NUCLEOTIDE SEQUENCE</scope>
    <source>
        <strain evidence="13">MN1</strain>
    </source>
</reference>
<evidence type="ECO:0000313" key="14">
    <source>
        <dbReference type="Proteomes" id="UP000807769"/>
    </source>
</evidence>
<dbReference type="RefSeq" id="XP_041198766.1">
    <property type="nucleotide sequence ID" value="XM_041339165.1"/>
</dbReference>
<dbReference type="InterPro" id="IPR017853">
    <property type="entry name" value="GH"/>
</dbReference>
<evidence type="ECO:0000256" key="1">
    <source>
        <dbReference type="ARBA" id="ARBA00004196"/>
    </source>
</evidence>
<dbReference type="PANTHER" id="PTHR31468">
    <property type="entry name" value="1,3-BETA-GLUCANOSYLTRANSFERASE GAS1"/>
    <property type="match status" value="1"/>
</dbReference>
<feature type="domain" description="X8" evidence="12">
    <location>
        <begin position="399"/>
        <end position="502"/>
    </location>
</feature>
<dbReference type="AlphaFoldDB" id="A0A9P7ELY5"/>
<name>A0A9P7ELY5_9AGAM</name>
<evidence type="ECO:0000256" key="8">
    <source>
        <dbReference type="ARBA" id="ARBA00023180"/>
    </source>
</evidence>
<dbReference type="InterPro" id="IPR004886">
    <property type="entry name" value="Glucanosyltransferase"/>
</dbReference>
<dbReference type="OrthoDB" id="421038at2759"/>
<keyword evidence="13" id="KW-0378">Hydrolase</keyword>
<proteinExistence type="inferred from homology"/>
<keyword evidence="8" id="KW-0325">Glycoprotein</keyword>
<dbReference type="GO" id="GO:0005886">
    <property type="term" value="C:plasma membrane"/>
    <property type="evidence" value="ECO:0007669"/>
    <property type="project" value="UniProtKB-SubCell"/>
</dbReference>
<comment type="caution">
    <text evidence="13">The sequence shown here is derived from an EMBL/GenBank/DDBJ whole genome shotgun (WGS) entry which is preliminary data.</text>
</comment>
<dbReference type="Proteomes" id="UP000807769">
    <property type="component" value="Unassembled WGS sequence"/>
</dbReference>
<dbReference type="Pfam" id="PF03198">
    <property type="entry name" value="Glyco_hydro_72"/>
    <property type="match status" value="1"/>
</dbReference>
<evidence type="ECO:0000256" key="10">
    <source>
        <dbReference type="RuleBase" id="RU361209"/>
    </source>
</evidence>
<evidence type="ECO:0000256" key="7">
    <source>
        <dbReference type="ARBA" id="ARBA00023157"/>
    </source>
</evidence>
<dbReference type="SMART" id="SM00768">
    <property type="entry name" value="X8"/>
    <property type="match status" value="1"/>
</dbReference>
<evidence type="ECO:0000256" key="11">
    <source>
        <dbReference type="SAM" id="MobiDB-lite"/>
    </source>
</evidence>
<keyword evidence="14" id="KW-1185">Reference proteome</keyword>
<dbReference type="GeneID" id="64633181"/>
<evidence type="ECO:0000256" key="4">
    <source>
        <dbReference type="ARBA" id="ARBA00022622"/>
    </source>
</evidence>
<evidence type="ECO:0000256" key="3">
    <source>
        <dbReference type="ARBA" id="ARBA00007528"/>
    </source>
</evidence>
<dbReference type="GO" id="GO:0098552">
    <property type="term" value="C:side of membrane"/>
    <property type="evidence" value="ECO:0007669"/>
    <property type="project" value="UniProtKB-KW"/>
</dbReference>
<evidence type="ECO:0000256" key="5">
    <source>
        <dbReference type="ARBA" id="ARBA00022729"/>
    </source>
</evidence>
<dbReference type="SUPFAM" id="SSF51445">
    <property type="entry name" value="(Trans)glycosidases"/>
    <property type="match status" value="1"/>
</dbReference>
<protein>
    <recommendedName>
        <fullName evidence="10">1,3-beta-glucanosyltransferase</fullName>
        <ecNumber evidence="10">2.4.1.-</ecNumber>
    </recommendedName>
</protein>
<keyword evidence="5 10" id="KW-0732">Signal</keyword>
<keyword evidence="6 10" id="KW-0472">Membrane</keyword>
<comment type="function">
    <text evidence="10">Splits internally a 1,3-beta-glucan molecule and transfers the newly generated reducing end (the donor) to the non-reducing end of another 1,3-beta-glucan molecule (the acceptor) forming a 1,3-beta linkage, resulting in the elongation of 1,3-beta-glucan chains in the cell wall.</text>
</comment>
<comment type="similarity">
    <text evidence="3 10">Belongs to the glycosyl hydrolase 72 family.</text>
</comment>
<sequence>MRASSRFAAGLALAGAFLTGVDAAIQTVTRNGRYLYTADGNRFYIKGVAYQEQGKDISVRWSRAQAIPFLSHPLSSIDPLANGTACTRDLPYLQQLGVNTIRAYSVNSSLNHDSCMQTFSNAGIYTIIDLSLPGNGSMDRDAPTWTTNLLDLYIETIDVFSKYNNVLAYNVGNEVVIAANGTAAATFVKAAARDVKAYINSISSSALVGYASIDGDATWLDPLANYLSCDPSGSNSGATALDLFGLNNYEWCGNSTFEASYAGVEGQFAGYNVAAYFSEYGCITSPPRVWTEVAALFSSQMSPVWSGGVAFSYFPATSAQGQFGMVTISPDGSTVTTSSDFTNLQTQYAAASPPNSPSQSGAGTATYPSCPQQNSSWLASNTLPPTPNFSACQCLENNLSCQFTPSTSNYTAIVGALLDYACSLIGQSGGSCSAISSNGTTGQYGAVSECDPTIMLSYVMSDYYIANGANAQSCSFGGNGTVNSKAPSSASAANTAASSCLASASGTSVPTLPAGAPGPSGSSSSSGGGSGSSPNAASVVLADARTLMGMGVLVAAGIASGLWTIA</sequence>
<dbReference type="Gene3D" id="3.20.20.80">
    <property type="entry name" value="Glycosidases"/>
    <property type="match status" value="1"/>
</dbReference>
<gene>
    <name evidence="13" type="ORF">BJ212DRAFT_1474906</name>
</gene>
<evidence type="ECO:0000313" key="13">
    <source>
        <dbReference type="EMBL" id="KAG1825513.1"/>
    </source>
</evidence>
<feature type="signal peptide" evidence="10">
    <location>
        <begin position="1"/>
        <end position="23"/>
    </location>
</feature>